<reference evidence="1 2" key="2">
    <citation type="journal article" date="2022" name="Arch. Microbiol.">
        <title>Rhodococcus pseudokoreensis sp. nov. isolated from the rhizosphere of young M26 apple rootstocks.</title>
        <authorList>
            <person name="Kampfer P."/>
            <person name="Glaeser S.P."/>
            <person name="Blom J."/>
            <person name="Wolf J."/>
            <person name="Benning S."/>
            <person name="Schloter M."/>
            <person name="Neumann-Schaal M."/>
        </authorList>
    </citation>
    <scope>NUCLEOTIDE SEQUENCE [LARGE SCALE GENOMIC DNA]</scope>
    <source>
        <strain evidence="1 2">R79</strain>
    </source>
</reference>
<name>A0A974VXU5_9NOCA</name>
<gene>
    <name evidence="1" type="ORF">JWS13_02785</name>
</gene>
<keyword evidence="1" id="KW-0614">Plasmid</keyword>
<keyword evidence="2" id="KW-1185">Reference proteome</keyword>
<organism evidence="1 2">
    <name type="scientific">Rhodococcus pseudokoreensis</name>
    <dbReference type="NCBI Taxonomy" id="2811421"/>
    <lineage>
        <taxon>Bacteria</taxon>
        <taxon>Bacillati</taxon>
        <taxon>Actinomycetota</taxon>
        <taxon>Actinomycetes</taxon>
        <taxon>Mycobacteriales</taxon>
        <taxon>Nocardiaceae</taxon>
        <taxon>Rhodococcus</taxon>
    </lineage>
</organism>
<sequence length="76" mass="8154">MSEATVTEFHGRTVGYGLRPAPLALGVRARWAADGLITHRPHRRYRTPARASRSSVISAAIRGLRAMGVDGSSPAE</sequence>
<geneLocation type="plasmid" evidence="1 2">
    <name>unnamed4</name>
</geneLocation>
<proteinExistence type="predicted"/>
<dbReference type="Proteomes" id="UP000662986">
    <property type="component" value="Plasmid unnamed4"/>
</dbReference>
<accession>A0A974VXU5</accession>
<evidence type="ECO:0000313" key="2">
    <source>
        <dbReference type="Proteomes" id="UP000662986"/>
    </source>
</evidence>
<protein>
    <submittedName>
        <fullName evidence="1">Uncharacterized protein</fullName>
    </submittedName>
</protein>
<reference evidence="1 2" key="1">
    <citation type="journal article" date="2021" name="Microbiol. Resour. Announc.">
        <title>Complete Genome Sequences of Two Rhodococcus sp. Strains with Large and Linear Chromosomes, Isolated from Apple Rhizosphere.</title>
        <authorList>
            <person name="Benning S."/>
            <person name="Brugnone N."/>
            <person name="Siani R."/>
            <person name="Kublik S."/>
            <person name="Schloter M."/>
            <person name="Rad V."/>
        </authorList>
    </citation>
    <scope>NUCLEOTIDE SEQUENCE [LARGE SCALE GENOMIC DNA]</scope>
    <source>
        <strain evidence="1 2">R79</strain>
    </source>
</reference>
<dbReference type="RefSeq" id="WP_206004395.1">
    <property type="nucleotide sequence ID" value="NZ_CP070615.1"/>
</dbReference>
<evidence type="ECO:0000313" key="1">
    <source>
        <dbReference type="EMBL" id="QSE87608.1"/>
    </source>
</evidence>
<dbReference type="EMBL" id="CP070615">
    <property type="protein sequence ID" value="QSE87608.1"/>
    <property type="molecule type" value="Genomic_DNA"/>
</dbReference>